<proteinExistence type="predicted"/>
<dbReference type="OMA" id="APIHKVY"/>
<dbReference type="PANTHER" id="PTHR10224:SF12">
    <property type="entry name" value="GLYOXALASE ELBB"/>
    <property type="match status" value="1"/>
</dbReference>
<dbReference type="SUPFAM" id="SSF52317">
    <property type="entry name" value="Class I glutamine amidotransferase-like"/>
    <property type="match status" value="1"/>
</dbReference>
<gene>
    <name evidence="2" type="ORF">IMG5_097970</name>
</gene>
<dbReference type="RefSeq" id="XP_004035536.1">
    <property type="nucleotide sequence ID" value="XM_004035488.1"/>
</dbReference>
<reference evidence="2 3" key="1">
    <citation type="submission" date="2011-07" db="EMBL/GenBank/DDBJ databases">
        <authorList>
            <person name="Coyne R."/>
            <person name="Brami D."/>
            <person name="Johnson J."/>
            <person name="Hostetler J."/>
            <person name="Hannick L."/>
            <person name="Clark T."/>
            <person name="Cassidy-Hanley D."/>
            <person name="Inman J."/>
        </authorList>
    </citation>
    <scope>NUCLEOTIDE SEQUENCE [LARGE SCALE GENOMIC DNA]</scope>
    <source>
        <strain evidence="2 3">G5</strain>
    </source>
</reference>
<dbReference type="InterPro" id="IPR029062">
    <property type="entry name" value="Class_I_gatase-like"/>
</dbReference>
<evidence type="ECO:0000256" key="1">
    <source>
        <dbReference type="SAM" id="MobiDB-lite"/>
    </source>
</evidence>
<dbReference type="PANTHER" id="PTHR10224">
    <property type="entry name" value="ES1 PROTEIN HOMOLOG, MITOCHONDRIAL"/>
    <property type="match status" value="1"/>
</dbReference>
<dbReference type="Gene3D" id="3.40.50.880">
    <property type="match status" value="1"/>
</dbReference>
<dbReference type="GeneID" id="14908203"/>
<dbReference type="EMBL" id="GL983802">
    <property type="protein sequence ID" value="EGR32050.1"/>
    <property type="molecule type" value="Genomic_DNA"/>
</dbReference>
<dbReference type="InParanoid" id="G0QRV9"/>
<evidence type="ECO:0000313" key="3">
    <source>
        <dbReference type="Proteomes" id="UP000008983"/>
    </source>
</evidence>
<feature type="region of interest" description="Disordered" evidence="1">
    <location>
        <begin position="260"/>
        <end position="295"/>
    </location>
</feature>
<protein>
    <submittedName>
        <fullName evidence="2">Isoprenoid biosynthesis protein, putative</fullName>
    </submittedName>
</protein>
<dbReference type="OrthoDB" id="543156at2759"/>
<evidence type="ECO:0000313" key="2">
    <source>
        <dbReference type="EMBL" id="EGR32050.1"/>
    </source>
</evidence>
<dbReference type="AlphaFoldDB" id="G0QRV9"/>
<accession>G0QRV9</accession>
<organism evidence="2 3">
    <name type="scientific">Ichthyophthirius multifiliis</name>
    <name type="common">White spot disease agent</name>
    <name type="synonym">Ich</name>
    <dbReference type="NCBI Taxonomy" id="5932"/>
    <lineage>
        <taxon>Eukaryota</taxon>
        <taxon>Sar</taxon>
        <taxon>Alveolata</taxon>
        <taxon>Ciliophora</taxon>
        <taxon>Intramacronucleata</taxon>
        <taxon>Oligohymenophorea</taxon>
        <taxon>Hymenostomatida</taxon>
        <taxon>Ophryoglenina</taxon>
        <taxon>Ichthyophthirius</taxon>
    </lineage>
</organism>
<dbReference type="Proteomes" id="UP000008983">
    <property type="component" value="Unassembled WGS sequence"/>
</dbReference>
<keyword evidence="3" id="KW-1185">Reference proteome</keyword>
<sequence length="295" mass="33927">MICRNFLKIKTQLNKIVLKNYTNDTQSINQQDHQPQFKRVALILSGLGNETGTDLYDAVSLMVNLNNLGVNVNFYSLPDQMIESSRISRGKINDLSTLKPSEYQGIFLPGGNGVATNLTNYREKNEEFQVNEILENALIQFHQDKKPIVTLGLAGIIAAKVFIKYSPRLTLGKQEQRDDGKVNFLEQESIKVLEKLGAIHVDRFSNNFQIDFENRIISTPASLFNGFKRGVHTFECAQHVTKIAQQFFLGNQIRMSDYKSGQYKRREEQNMEGGQRNYRRRNNRNQEDDQQTQEQ</sequence>
<name>G0QRV9_ICHMU</name>